<dbReference type="PANTHER" id="PTHR20648">
    <property type="entry name" value="ELONGIN-C"/>
    <property type="match status" value="1"/>
</dbReference>
<keyword evidence="5" id="KW-0175">Coiled coil</keyword>
<dbReference type="Pfam" id="PF03931">
    <property type="entry name" value="Skp1_POZ"/>
    <property type="match status" value="1"/>
</dbReference>
<evidence type="ECO:0000256" key="3">
    <source>
        <dbReference type="ARBA" id="ARBA00021347"/>
    </source>
</evidence>
<feature type="coiled-coil region" evidence="5">
    <location>
        <begin position="7"/>
        <end position="37"/>
    </location>
</feature>
<dbReference type="FunFam" id="3.30.710.10:FF:000035">
    <property type="entry name" value="Elongin C transcription elongation factor"/>
    <property type="match status" value="1"/>
</dbReference>
<sequence>MSKTKEIKKEKEKEKEIEIIKEEEKEKEKEKEDQEIVTLVSNDEKKFELSKDLVLLSGTLKAMLTGHGSFREKQTGVIQLKNIRGEVLKYVVEYLKYKKQYQNSKKEIPQFDIPTEIALELLMAANFLEL</sequence>
<comment type="subcellular location">
    <subcellularLocation>
        <location evidence="1">Nucleus</location>
    </subcellularLocation>
</comment>
<proteinExistence type="inferred from homology"/>
<evidence type="ECO:0000259" key="6">
    <source>
        <dbReference type="Pfam" id="PF03931"/>
    </source>
</evidence>
<dbReference type="EMBL" id="JANTQA010000036">
    <property type="protein sequence ID" value="KAJ3437020.1"/>
    <property type="molecule type" value="Genomic_DNA"/>
</dbReference>
<dbReference type="InterPro" id="IPR011333">
    <property type="entry name" value="SKP1/BTB/POZ_sf"/>
</dbReference>
<dbReference type="Gene3D" id="3.30.710.10">
    <property type="entry name" value="Potassium Channel Kv1.1, Chain A"/>
    <property type="match status" value="1"/>
</dbReference>
<dbReference type="InterPro" id="IPR039948">
    <property type="entry name" value="ELC1"/>
</dbReference>
<evidence type="ECO:0000256" key="4">
    <source>
        <dbReference type="ARBA" id="ARBA00023242"/>
    </source>
</evidence>
<evidence type="ECO:0000256" key="1">
    <source>
        <dbReference type="ARBA" id="ARBA00004123"/>
    </source>
</evidence>
<evidence type="ECO:0000313" key="8">
    <source>
        <dbReference type="Proteomes" id="UP001146793"/>
    </source>
</evidence>
<dbReference type="AlphaFoldDB" id="A0AAV7ZAH5"/>
<reference evidence="7" key="1">
    <citation type="submission" date="2022-08" db="EMBL/GenBank/DDBJ databases">
        <title>Novel sulphate-reducing endosymbionts in the free-living metamonad Anaeramoeba.</title>
        <authorList>
            <person name="Jerlstrom-Hultqvist J."/>
            <person name="Cepicka I."/>
            <person name="Gallot-Lavallee L."/>
            <person name="Salas-Leiva D."/>
            <person name="Curtis B.A."/>
            <person name="Zahonova K."/>
            <person name="Pipaliya S."/>
            <person name="Dacks J."/>
            <person name="Roger A.J."/>
        </authorList>
    </citation>
    <scope>NUCLEOTIDE SEQUENCE</scope>
    <source>
        <strain evidence="7">Busselton2</strain>
    </source>
</reference>
<keyword evidence="4" id="KW-0539">Nucleus</keyword>
<dbReference type="CDD" id="cd18321">
    <property type="entry name" value="BTB_POZ_EloC"/>
    <property type="match status" value="1"/>
</dbReference>
<protein>
    <recommendedName>
        <fullName evidence="3">Elongin-C</fullName>
    </recommendedName>
</protein>
<evidence type="ECO:0000256" key="5">
    <source>
        <dbReference type="SAM" id="Coils"/>
    </source>
</evidence>
<dbReference type="InterPro" id="IPR001232">
    <property type="entry name" value="SKP1-like"/>
</dbReference>
<organism evidence="7 8">
    <name type="scientific">Anaeramoeba flamelloides</name>
    <dbReference type="NCBI Taxonomy" id="1746091"/>
    <lineage>
        <taxon>Eukaryota</taxon>
        <taxon>Metamonada</taxon>
        <taxon>Anaeramoebidae</taxon>
        <taxon>Anaeramoeba</taxon>
    </lineage>
</organism>
<evidence type="ECO:0000313" key="7">
    <source>
        <dbReference type="EMBL" id="KAJ3437020.1"/>
    </source>
</evidence>
<dbReference type="InterPro" id="IPR016073">
    <property type="entry name" value="Skp1_comp_POZ"/>
</dbReference>
<dbReference type="SMART" id="SM00512">
    <property type="entry name" value="Skp1"/>
    <property type="match status" value="1"/>
</dbReference>
<accession>A0AAV7ZAH5</accession>
<name>A0AAV7ZAH5_9EUKA</name>
<dbReference type="GO" id="GO:0005634">
    <property type="term" value="C:nucleus"/>
    <property type="evidence" value="ECO:0007669"/>
    <property type="project" value="UniProtKB-SubCell"/>
</dbReference>
<feature type="domain" description="SKP1 component POZ" evidence="6">
    <location>
        <begin position="36"/>
        <end position="99"/>
    </location>
</feature>
<comment type="similarity">
    <text evidence="2">Belongs to the SKP1 family.</text>
</comment>
<gene>
    <name evidence="7" type="ORF">M0812_19088</name>
</gene>
<evidence type="ECO:0000256" key="2">
    <source>
        <dbReference type="ARBA" id="ARBA00009993"/>
    </source>
</evidence>
<dbReference type="GO" id="GO:0006511">
    <property type="term" value="P:ubiquitin-dependent protein catabolic process"/>
    <property type="evidence" value="ECO:0007669"/>
    <property type="project" value="InterPro"/>
</dbReference>
<dbReference type="SUPFAM" id="SSF54695">
    <property type="entry name" value="POZ domain"/>
    <property type="match status" value="1"/>
</dbReference>
<comment type="caution">
    <text evidence="7">The sequence shown here is derived from an EMBL/GenBank/DDBJ whole genome shotgun (WGS) entry which is preliminary data.</text>
</comment>
<dbReference type="Proteomes" id="UP001146793">
    <property type="component" value="Unassembled WGS sequence"/>
</dbReference>